<sequence>MARGEQLSRQWKMIHTLLASRLGKSASELAEELGCTRRTVYRDLEALQAGGFPIATETRDNRSYWTVLNAGRQQVPMAFSTAELMALYFGKEMLQTYRGTVFYDAIASLISKIKATLPPGYIDFLDRLQDRVDAGPAPRKDYTRFGPMITDLNTAILDEKKIDMVYFSMGRQAETHRTVHPYRLRHVEETLYLIGYCELREQVRTFAVDRIESVTVTGEGFRMPGDFDLQGFLEDSFGIFQGPPETVKIRFSPKVAGYIRERIWHKSQQLTDADDGGVIFTATVAGTEEISHWVLRWGAEARVLDPPALRRIVGRHAAAMAEHYRKNPD</sequence>
<dbReference type="PANTHER" id="PTHR34580:SF1">
    <property type="entry name" value="PROTEIN PAFC"/>
    <property type="match status" value="1"/>
</dbReference>
<dbReference type="EMBL" id="AP021875">
    <property type="protein sequence ID" value="BBO72857.1"/>
    <property type="molecule type" value="Genomic_DNA"/>
</dbReference>
<reference evidence="4 5" key="1">
    <citation type="submission" date="2019-11" db="EMBL/GenBank/DDBJ databases">
        <title>Comparative genomics of hydrocarbon-degrading Desulfosarcina strains.</title>
        <authorList>
            <person name="Watanabe M."/>
            <person name="Kojima H."/>
            <person name="Fukui M."/>
        </authorList>
    </citation>
    <scope>NUCLEOTIDE SEQUENCE [LARGE SCALE GENOMIC DNA]</scope>
    <source>
        <strain evidence="4 5">PP31</strain>
    </source>
</reference>
<evidence type="ECO:0000313" key="5">
    <source>
        <dbReference type="Proteomes" id="UP000427769"/>
    </source>
</evidence>
<proteinExistence type="predicted"/>
<organism evidence="4 5">
    <name type="scientific">Desulfosarcina widdelii</name>
    <dbReference type="NCBI Taxonomy" id="947919"/>
    <lineage>
        <taxon>Bacteria</taxon>
        <taxon>Pseudomonadati</taxon>
        <taxon>Thermodesulfobacteriota</taxon>
        <taxon>Desulfobacteria</taxon>
        <taxon>Desulfobacterales</taxon>
        <taxon>Desulfosarcinaceae</taxon>
        <taxon>Desulfosarcina</taxon>
    </lineage>
</organism>
<dbReference type="Pfam" id="PF13280">
    <property type="entry name" value="WYL"/>
    <property type="match status" value="1"/>
</dbReference>
<keyword evidence="5" id="KW-1185">Reference proteome</keyword>
<dbReference type="KEGG" id="dwd:DSCW_02740"/>
<dbReference type="AlphaFoldDB" id="A0A5K7Z8R2"/>
<feature type="domain" description="Helix-turn-helix type 11" evidence="1">
    <location>
        <begin position="9"/>
        <end position="58"/>
    </location>
</feature>
<protein>
    <submittedName>
        <fullName evidence="4">Transcriptional regulator</fullName>
    </submittedName>
</protein>
<feature type="domain" description="WYL" evidence="2">
    <location>
        <begin position="149"/>
        <end position="216"/>
    </location>
</feature>
<dbReference type="InterPro" id="IPR036388">
    <property type="entry name" value="WH-like_DNA-bd_sf"/>
</dbReference>
<name>A0A5K7Z8R2_9BACT</name>
<dbReference type="SUPFAM" id="SSF46785">
    <property type="entry name" value="Winged helix' DNA-binding domain"/>
    <property type="match status" value="1"/>
</dbReference>
<dbReference type="Pfam" id="PF08279">
    <property type="entry name" value="HTH_11"/>
    <property type="match status" value="1"/>
</dbReference>
<dbReference type="PROSITE" id="PS52050">
    <property type="entry name" value="WYL"/>
    <property type="match status" value="1"/>
</dbReference>
<dbReference type="InterPro" id="IPR036390">
    <property type="entry name" value="WH_DNA-bd_sf"/>
</dbReference>
<evidence type="ECO:0000313" key="4">
    <source>
        <dbReference type="EMBL" id="BBO72857.1"/>
    </source>
</evidence>
<dbReference type="PIRSF" id="PIRSF016838">
    <property type="entry name" value="PafC"/>
    <property type="match status" value="1"/>
</dbReference>
<dbReference type="InterPro" id="IPR028349">
    <property type="entry name" value="PafC-like"/>
</dbReference>
<accession>A0A5K7Z8R2</accession>
<dbReference type="InterPro" id="IPR013196">
    <property type="entry name" value="HTH_11"/>
</dbReference>
<dbReference type="OrthoDB" id="9787242at2"/>
<gene>
    <name evidence="4" type="ORF">DSCW_02740</name>
</gene>
<dbReference type="Pfam" id="PF25583">
    <property type="entry name" value="WCX"/>
    <property type="match status" value="1"/>
</dbReference>
<dbReference type="InterPro" id="IPR051534">
    <property type="entry name" value="CBASS_pafABC_assoc_protein"/>
</dbReference>
<evidence type="ECO:0000259" key="3">
    <source>
        <dbReference type="Pfam" id="PF25583"/>
    </source>
</evidence>
<dbReference type="Gene3D" id="1.10.10.10">
    <property type="entry name" value="Winged helix-like DNA-binding domain superfamily/Winged helix DNA-binding domain"/>
    <property type="match status" value="1"/>
</dbReference>
<dbReference type="InterPro" id="IPR026881">
    <property type="entry name" value="WYL_dom"/>
</dbReference>
<feature type="domain" description="WCX" evidence="3">
    <location>
        <begin position="243"/>
        <end position="321"/>
    </location>
</feature>
<dbReference type="RefSeq" id="WP_155302022.1">
    <property type="nucleotide sequence ID" value="NZ_AP021875.1"/>
</dbReference>
<dbReference type="InterPro" id="IPR057727">
    <property type="entry name" value="WCX_dom"/>
</dbReference>
<evidence type="ECO:0000259" key="2">
    <source>
        <dbReference type="Pfam" id="PF13280"/>
    </source>
</evidence>
<dbReference type="Proteomes" id="UP000427769">
    <property type="component" value="Chromosome"/>
</dbReference>
<dbReference type="PANTHER" id="PTHR34580">
    <property type="match status" value="1"/>
</dbReference>
<evidence type="ECO:0000259" key="1">
    <source>
        <dbReference type="Pfam" id="PF08279"/>
    </source>
</evidence>